<dbReference type="OrthoDB" id="2959037at2759"/>
<sequence length="97" mass="11247">MADSKTQFNVTWPVGDQTWKEVTDIPSITRYRLYPITHIFYSYQLDFTNSVNLDFIFYDQSGDRYTKSTFVNGDHSVHYKSDDPTILLVKAEEPGGI</sequence>
<gene>
    <name evidence="1" type="ORF">M407DRAFT_243675</name>
</gene>
<keyword evidence="2" id="KW-1185">Reference proteome</keyword>
<reference evidence="1 2" key="1">
    <citation type="submission" date="2014-04" db="EMBL/GenBank/DDBJ databases">
        <authorList>
            <consortium name="DOE Joint Genome Institute"/>
            <person name="Kuo A."/>
            <person name="Girlanda M."/>
            <person name="Perotto S."/>
            <person name="Kohler A."/>
            <person name="Nagy L.G."/>
            <person name="Floudas D."/>
            <person name="Copeland A."/>
            <person name="Barry K.W."/>
            <person name="Cichocki N."/>
            <person name="Veneault-Fourrey C."/>
            <person name="LaButti K."/>
            <person name="Lindquist E.A."/>
            <person name="Lipzen A."/>
            <person name="Lundell T."/>
            <person name="Morin E."/>
            <person name="Murat C."/>
            <person name="Sun H."/>
            <person name="Tunlid A."/>
            <person name="Henrissat B."/>
            <person name="Grigoriev I.V."/>
            <person name="Hibbett D.S."/>
            <person name="Martin F."/>
            <person name="Nordberg H.P."/>
            <person name="Cantor M.N."/>
            <person name="Hua S.X."/>
        </authorList>
    </citation>
    <scope>NUCLEOTIDE SEQUENCE [LARGE SCALE GENOMIC DNA]</scope>
    <source>
        <strain evidence="1 2">MUT 4182</strain>
    </source>
</reference>
<organism evidence="1 2">
    <name type="scientific">Tulasnella calospora MUT 4182</name>
    <dbReference type="NCBI Taxonomy" id="1051891"/>
    <lineage>
        <taxon>Eukaryota</taxon>
        <taxon>Fungi</taxon>
        <taxon>Dikarya</taxon>
        <taxon>Basidiomycota</taxon>
        <taxon>Agaricomycotina</taxon>
        <taxon>Agaricomycetes</taxon>
        <taxon>Cantharellales</taxon>
        <taxon>Tulasnellaceae</taxon>
        <taxon>Tulasnella</taxon>
    </lineage>
</organism>
<dbReference type="Proteomes" id="UP000054248">
    <property type="component" value="Unassembled WGS sequence"/>
</dbReference>
<dbReference type="AlphaFoldDB" id="A0A0C3Q9A3"/>
<evidence type="ECO:0000313" key="2">
    <source>
        <dbReference type="Proteomes" id="UP000054248"/>
    </source>
</evidence>
<dbReference type="HOGENOM" id="CLU_135120_0_0_1"/>
<reference evidence="2" key="2">
    <citation type="submission" date="2015-01" db="EMBL/GenBank/DDBJ databases">
        <title>Evolutionary Origins and Diversification of the Mycorrhizal Mutualists.</title>
        <authorList>
            <consortium name="DOE Joint Genome Institute"/>
            <consortium name="Mycorrhizal Genomics Consortium"/>
            <person name="Kohler A."/>
            <person name="Kuo A."/>
            <person name="Nagy L.G."/>
            <person name="Floudas D."/>
            <person name="Copeland A."/>
            <person name="Barry K.W."/>
            <person name="Cichocki N."/>
            <person name="Veneault-Fourrey C."/>
            <person name="LaButti K."/>
            <person name="Lindquist E.A."/>
            <person name="Lipzen A."/>
            <person name="Lundell T."/>
            <person name="Morin E."/>
            <person name="Murat C."/>
            <person name="Riley R."/>
            <person name="Ohm R."/>
            <person name="Sun H."/>
            <person name="Tunlid A."/>
            <person name="Henrissat B."/>
            <person name="Grigoriev I.V."/>
            <person name="Hibbett D.S."/>
            <person name="Martin F."/>
        </authorList>
    </citation>
    <scope>NUCLEOTIDE SEQUENCE [LARGE SCALE GENOMIC DNA]</scope>
    <source>
        <strain evidence="2">MUT 4182</strain>
    </source>
</reference>
<name>A0A0C3Q9A3_9AGAM</name>
<proteinExistence type="predicted"/>
<dbReference type="EMBL" id="KN823022">
    <property type="protein sequence ID" value="KIO26565.1"/>
    <property type="molecule type" value="Genomic_DNA"/>
</dbReference>
<evidence type="ECO:0000313" key="1">
    <source>
        <dbReference type="EMBL" id="KIO26565.1"/>
    </source>
</evidence>
<accession>A0A0C3Q9A3</accession>
<protein>
    <submittedName>
        <fullName evidence="1">Uncharacterized protein</fullName>
    </submittedName>
</protein>